<accession>A0A086CI98</accession>
<dbReference type="STRING" id="1527444.ucyna2_00291"/>
<evidence type="ECO:0000256" key="1">
    <source>
        <dbReference type="SAM" id="Coils"/>
    </source>
</evidence>
<protein>
    <submittedName>
        <fullName evidence="2">Uncharacterized protein</fullName>
    </submittedName>
</protein>
<proteinExistence type="predicted"/>
<dbReference type="eggNOG" id="ENOG50314NH">
    <property type="taxonomic scope" value="Bacteria"/>
</dbReference>
<sequence>MSQLTLNLAQGSIKFNFPFEDAQALKVEIDNLMQRLKIVASKINNGEQKKAEESLDYQYRGEVLVEIFCNPNIYPTPFAAKVLLTIRNEKIRFSTETELTRIVDDLRQYLEQYR</sequence>
<name>A0A086CI98_9CHRO</name>
<feature type="coiled-coil region" evidence="1">
    <location>
        <begin position="22"/>
        <end position="49"/>
    </location>
</feature>
<keyword evidence="1" id="KW-0175">Coiled coil</keyword>
<dbReference type="Proteomes" id="UP000028922">
    <property type="component" value="Unassembled WGS sequence"/>
</dbReference>
<dbReference type="AlphaFoldDB" id="A0A086CI98"/>
<dbReference type="EMBL" id="JPSP01000002">
    <property type="protein sequence ID" value="KFF41912.1"/>
    <property type="molecule type" value="Genomic_DNA"/>
</dbReference>
<organism evidence="2 3">
    <name type="scientific">Candidatus Atelocyanobacterium thalassa isolate SIO64986</name>
    <dbReference type="NCBI Taxonomy" id="1527444"/>
    <lineage>
        <taxon>Bacteria</taxon>
        <taxon>Bacillati</taxon>
        <taxon>Cyanobacteriota</taxon>
        <taxon>Cyanophyceae</taxon>
        <taxon>Oscillatoriophycideae</taxon>
        <taxon>Chroococcales</taxon>
        <taxon>Aphanothecaceae</taxon>
        <taxon>Candidatus Atelocyanobacterium</taxon>
        <taxon>Candidatus Atelocyanobacterium thalassae</taxon>
    </lineage>
</organism>
<comment type="caution">
    <text evidence="2">The sequence shown here is derived from an EMBL/GenBank/DDBJ whole genome shotgun (WGS) entry which is preliminary data.</text>
</comment>
<reference evidence="2 3" key="1">
    <citation type="submission" date="2014-08" db="EMBL/GenBank/DDBJ databases">
        <title>Comparative genomics reveals surprising divergence of two closely related strains of uncultivated UCYN-A cyanobacteria.</title>
        <authorList>
            <person name="Bombar D."/>
            <person name="Heller P."/>
            <person name="Sanchez-Baracaldo P."/>
            <person name="Carter B.J."/>
            <person name="Zert J.P."/>
        </authorList>
    </citation>
    <scope>NUCLEOTIDE SEQUENCE [LARGE SCALE GENOMIC DNA]</scope>
</reference>
<gene>
    <name evidence="2" type="ORF">ucyna2_00291</name>
</gene>
<evidence type="ECO:0000313" key="2">
    <source>
        <dbReference type="EMBL" id="KFF41912.1"/>
    </source>
</evidence>
<evidence type="ECO:0000313" key="3">
    <source>
        <dbReference type="Proteomes" id="UP000028922"/>
    </source>
</evidence>